<proteinExistence type="predicted"/>
<accession>A0A286DW76</accession>
<protein>
    <recommendedName>
        <fullName evidence="3">GDSL-like Lipase/Acylhydrolase family protein</fullName>
    </recommendedName>
</protein>
<dbReference type="Proteomes" id="UP000219072">
    <property type="component" value="Unassembled WGS sequence"/>
</dbReference>
<dbReference type="SUPFAM" id="SSF52266">
    <property type="entry name" value="SGNH hydrolase"/>
    <property type="match status" value="1"/>
</dbReference>
<organism evidence="1 2">
    <name type="scientific">Streptomyces zhaozhouensis</name>
    <dbReference type="NCBI Taxonomy" id="1300267"/>
    <lineage>
        <taxon>Bacteria</taxon>
        <taxon>Bacillati</taxon>
        <taxon>Actinomycetota</taxon>
        <taxon>Actinomycetes</taxon>
        <taxon>Kitasatosporales</taxon>
        <taxon>Streptomycetaceae</taxon>
        <taxon>Streptomyces</taxon>
    </lineage>
</organism>
<evidence type="ECO:0000313" key="1">
    <source>
        <dbReference type="EMBL" id="SOD62814.1"/>
    </source>
</evidence>
<keyword evidence="2" id="KW-1185">Reference proteome</keyword>
<name>A0A286DW76_9ACTN</name>
<gene>
    <name evidence="1" type="ORF">SAMN06297387_107188</name>
</gene>
<dbReference type="Gene3D" id="3.40.50.1110">
    <property type="entry name" value="SGNH hydrolase"/>
    <property type="match status" value="1"/>
</dbReference>
<evidence type="ECO:0008006" key="3">
    <source>
        <dbReference type="Google" id="ProtNLM"/>
    </source>
</evidence>
<dbReference type="InterPro" id="IPR036514">
    <property type="entry name" value="SGNH_hydro_sf"/>
</dbReference>
<dbReference type="EMBL" id="OCNE01000007">
    <property type="protein sequence ID" value="SOD62814.1"/>
    <property type="molecule type" value="Genomic_DNA"/>
</dbReference>
<reference evidence="1 2" key="1">
    <citation type="submission" date="2017-09" db="EMBL/GenBank/DDBJ databases">
        <authorList>
            <person name="Ehlers B."/>
            <person name="Leendertz F.H."/>
        </authorList>
    </citation>
    <scope>NUCLEOTIDE SEQUENCE [LARGE SCALE GENOMIC DNA]</scope>
    <source>
        <strain evidence="1 2">CGMCC 4.7095</strain>
    </source>
</reference>
<sequence>MQDLETIAERGKEYEKLMAGGGDGIRWLPYLMFFANGDYTSPVVNTDPGGFRVSHGPAGPCSLMGDLPDGEVSVLLGGSPAFGFGASADEETIPSHLATGPDAVPWLNLACNGFNSTQEVILFLLHRHQLPAVRDIVVLSGLNTLVLAGLPGADRDYGQFFFSGEFARRLGLPEPAEPRPLRARFTSATHRLLGRGDDTEPAEPEILPPGERIDLAVRTVARDLDRLTELAAPTGARVHFALQPVSTWTGKPYTDEERQLIEERGRLWDGLFSLVLDPETHEAYARGLRAACEERALPFLDLNPELGTGPAADQWLFLDLVHLTDQGNRTTAELLRTRLGLADPAPTPGP</sequence>
<dbReference type="AlphaFoldDB" id="A0A286DW76"/>
<evidence type="ECO:0000313" key="2">
    <source>
        <dbReference type="Proteomes" id="UP000219072"/>
    </source>
</evidence>
<dbReference type="RefSeq" id="WP_212615897.1">
    <property type="nucleotide sequence ID" value="NZ_OCNE01000007.1"/>
</dbReference>